<dbReference type="InterPro" id="IPR004919">
    <property type="entry name" value="GmrSD_N"/>
</dbReference>
<dbReference type="PATRIC" id="fig|997347.4.peg.984"/>
<gene>
    <name evidence="2" type="ORF">HMPREF9094_1056</name>
</gene>
<dbReference type="Pfam" id="PF03235">
    <property type="entry name" value="GmrSD_N"/>
    <property type="match status" value="1"/>
</dbReference>
<evidence type="ECO:0000313" key="2">
    <source>
        <dbReference type="EMBL" id="EGQ79914.1"/>
    </source>
</evidence>
<evidence type="ECO:0000259" key="1">
    <source>
        <dbReference type="Pfam" id="PF03235"/>
    </source>
</evidence>
<keyword evidence="3" id="KW-1185">Reference proteome</keyword>
<protein>
    <recommendedName>
        <fullName evidence="1">GmrSD restriction endonucleases N-terminal domain-containing protein</fullName>
    </recommendedName>
</protein>
<dbReference type="PANTHER" id="PTHR39639">
    <property type="entry name" value="CHROMOSOME 16, WHOLE GENOME SHOTGUN SEQUENCE"/>
    <property type="match status" value="1"/>
</dbReference>
<dbReference type="PANTHER" id="PTHR39639:SF1">
    <property type="entry name" value="DUF262 DOMAIN-CONTAINING PROTEIN"/>
    <property type="match status" value="1"/>
</dbReference>
<proteinExistence type="predicted"/>
<evidence type="ECO:0000313" key="3">
    <source>
        <dbReference type="Proteomes" id="UP000005392"/>
    </source>
</evidence>
<dbReference type="Proteomes" id="UP000005392">
    <property type="component" value="Unassembled WGS sequence"/>
</dbReference>
<name>F9EMA1_9FUSO</name>
<sequence>MDREKILKEIAENRNKFRVDHFDIVISEYIRKNEQDELTLDPPYQRTFRWTKKDQSLLIESILLGIPLPPIYVFQREDGVWEVIDGLQRTMTIISFLKVI</sequence>
<dbReference type="EMBL" id="AFQD01000171">
    <property type="protein sequence ID" value="EGQ79914.1"/>
    <property type="molecule type" value="Genomic_DNA"/>
</dbReference>
<dbReference type="AlphaFoldDB" id="F9EMA1"/>
<comment type="caution">
    <text evidence="2">The sequence shown here is derived from an EMBL/GenBank/DDBJ whole genome shotgun (WGS) entry which is preliminary data.</text>
</comment>
<feature type="domain" description="GmrSD restriction endonucleases N-terminal" evidence="1">
    <location>
        <begin position="28"/>
        <end position="99"/>
    </location>
</feature>
<reference evidence="2 3" key="1">
    <citation type="submission" date="2011-05" db="EMBL/GenBank/DDBJ databases">
        <authorList>
            <person name="Muzny D."/>
            <person name="Qin X."/>
            <person name="Deng J."/>
            <person name="Jiang H."/>
            <person name="Liu Y."/>
            <person name="Qu J."/>
            <person name="Song X.-Z."/>
            <person name="Zhang L."/>
            <person name="Thornton R."/>
            <person name="Coyle M."/>
            <person name="Francisco L."/>
            <person name="Jackson L."/>
            <person name="Javaid M."/>
            <person name="Korchina V."/>
            <person name="Kovar C."/>
            <person name="Mata R."/>
            <person name="Mathew T."/>
            <person name="Ngo R."/>
            <person name="Nguyen L."/>
            <person name="Nguyen N."/>
            <person name="Okwuonu G."/>
            <person name="Ongeri F."/>
            <person name="Pham C."/>
            <person name="Simmons D."/>
            <person name="Wilczek-Boney K."/>
            <person name="Hale W."/>
            <person name="Jakkamsetti A."/>
            <person name="Pham P."/>
            <person name="Ruth R."/>
            <person name="San Lucas F."/>
            <person name="Warren J."/>
            <person name="Zhang J."/>
            <person name="Zhao Z."/>
            <person name="Zhou C."/>
            <person name="Zhu D."/>
            <person name="Lee S."/>
            <person name="Bess C."/>
            <person name="Blankenburg K."/>
            <person name="Forbes L."/>
            <person name="Fu Q."/>
            <person name="Gubbala S."/>
            <person name="Hirani K."/>
            <person name="Jayaseelan J.C."/>
            <person name="Lara F."/>
            <person name="Munidasa M."/>
            <person name="Palculict T."/>
            <person name="Patil S."/>
            <person name="Pu L.-L."/>
            <person name="Saada N."/>
            <person name="Tang L."/>
            <person name="Weissenberger G."/>
            <person name="Zhu Y."/>
            <person name="Hemphill L."/>
            <person name="Shang Y."/>
            <person name="Youmans B."/>
            <person name="Ayvaz T."/>
            <person name="Ross M."/>
            <person name="Santibanez J."/>
            <person name="Aqrawi P."/>
            <person name="Gross S."/>
            <person name="Joshi V."/>
            <person name="Fowler G."/>
            <person name="Nazareth L."/>
            <person name="Reid J."/>
            <person name="Worley K."/>
            <person name="Petrosino J."/>
            <person name="Highlander S."/>
            <person name="Gibbs R."/>
        </authorList>
    </citation>
    <scope>NUCLEOTIDE SEQUENCE [LARGE SCALE GENOMIC DNA]</scope>
    <source>
        <strain evidence="2 3">ATCC 51191</strain>
    </source>
</reference>
<dbReference type="HOGENOM" id="CLU_2301758_0_0_0"/>
<accession>F9EMA1</accession>
<organism evidence="2 3">
    <name type="scientific">Fusobacterium animalis ATCC 51191</name>
    <dbReference type="NCBI Taxonomy" id="997347"/>
    <lineage>
        <taxon>Bacteria</taxon>
        <taxon>Fusobacteriati</taxon>
        <taxon>Fusobacteriota</taxon>
        <taxon>Fusobacteriia</taxon>
        <taxon>Fusobacteriales</taxon>
        <taxon>Fusobacteriaceae</taxon>
        <taxon>Fusobacterium</taxon>
    </lineage>
</organism>